<dbReference type="PROSITE" id="PS51257">
    <property type="entry name" value="PROKAR_LIPOPROTEIN"/>
    <property type="match status" value="1"/>
</dbReference>
<dbReference type="OrthoDB" id="6810016at2"/>
<dbReference type="Pfam" id="PF08238">
    <property type="entry name" value="Sel1"/>
    <property type="match status" value="3"/>
</dbReference>
<accession>A0A5M8FVE1</accession>
<dbReference type="InterPro" id="IPR006597">
    <property type="entry name" value="Sel1-like"/>
</dbReference>
<comment type="caution">
    <text evidence="2">The sequence shown here is derived from an EMBL/GenBank/DDBJ whole genome shotgun (WGS) entry which is preliminary data.</text>
</comment>
<sequence>MIRLRSLLRLAVMLPAVLVPALMLAGCDAPAQDLRKAMTQIGQGQSRAGFLQLQNLAAAGYPPAQFRLGMLYLQGQVSPERLAKAERWLALAAGNGDVGARYFQALLWLSPIQRGGQGAAQSAAQGDAPGNAQAGLAQLEQLAAEGFVPAHLRLARMHEAGPEPLRNQARALGWYRKAAERGNRAAIQRLVEAYRQGELGLATDPEQARQWQRRLTVDPFGRRGAGSSP</sequence>
<keyword evidence="1" id="KW-0732">Signal</keyword>
<dbReference type="Gene3D" id="1.25.40.10">
    <property type="entry name" value="Tetratricopeptide repeat domain"/>
    <property type="match status" value="1"/>
</dbReference>
<protein>
    <submittedName>
        <fullName evidence="2">Sel1 repeat family protein</fullName>
    </submittedName>
</protein>
<dbReference type="SMART" id="SM00671">
    <property type="entry name" value="SEL1"/>
    <property type="match status" value="2"/>
</dbReference>
<dbReference type="PANTHER" id="PTHR11102">
    <property type="entry name" value="SEL-1-LIKE PROTEIN"/>
    <property type="match status" value="1"/>
</dbReference>
<dbReference type="AlphaFoldDB" id="A0A5M8FVE1"/>
<evidence type="ECO:0000256" key="1">
    <source>
        <dbReference type="SAM" id="SignalP"/>
    </source>
</evidence>
<dbReference type="EMBL" id="VWXX01000001">
    <property type="protein sequence ID" value="KAA6187801.1"/>
    <property type="molecule type" value="Genomic_DNA"/>
</dbReference>
<dbReference type="InterPro" id="IPR050767">
    <property type="entry name" value="Sel1_AlgK"/>
</dbReference>
<name>A0A5M8FVE1_9GAMM</name>
<dbReference type="RefSeq" id="WP_150089403.1">
    <property type="nucleotide sequence ID" value="NZ_JBFUOH010000011.1"/>
</dbReference>
<dbReference type="SUPFAM" id="SSF81901">
    <property type="entry name" value="HCP-like"/>
    <property type="match status" value="1"/>
</dbReference>
<keyword evidence="3" id="KW-1185">Reference proteome</keyword>
<dbReference type="Proteomes" id="UP000322981">
    <property type="component" value="Unassembled WGS sequence"/>
</dbReference>
<proteinExistence type="predicted"/>
<organism evidence="2 3">
    <name type="scientific">Thiohalocapsa marina</name>
    <dbReference type="NCBI Taxonomy" id="424902"/>
    <lineage>
        <taxon>Bacteria</taxon>
        <taxon>Pseudomonadati</taxon>
        <taxon>Pseudomonadota</taxon>
        <taxon>Gammaproteobacteria</taxon>
        <taxon>Chromatiales</taxon>
        <taxon>Chromatiaceae</taxon>
        <taxon>Thiohalocapsa</taxon>
    </lineage>
</organism>
<gene>
    <name evidence="2" type="ORF">F2Q65_00730</name>
</gene>
<feature type="chain" id="PRO_5024399191" evidence="1">
    <location>
        <begin position="26"/>
        <end position="229"/>
    </location>
</feature>
<reference evidence="2 3" key="1">
    <citation type="submission" date="2019-09" db="EMBL/GenBank/DDBJ databases">
        <title>Whole-genome sequence of the purple sulfur bacterium Thiohalocapsa marina DSM 19078.</title>
        <authorList>
            <person name="Kyndt J.A."/>
            <person name="Meyer T.E."/>
        </authorList>
    </citation>
    <scope>NUCLEOTIDE SEQUENCE [LARGE SCALE GENOMIC DNA]</scope>
    <source>
        <strain evidence="2 3">DSM 19078</strain>
    </source>
</reference>
<feature type="signal peptide" evidence="1">
    <location>
        <begin position="1"/>
        <end position="25"/>
    </location>
</feature>
<evidence type="ECO:0000313" key="2">
    <source>
        <dbReference type="EMBL" id="KAA6187801.1"/>
    </source>
</evidence>
<dbReference type="PANTHER" id="PTHR11102:SF160">
    <property type="entry name" value="ERAD-ASSOCIATED E3 UBIQUITIN-PROTEIN LIGASE COMPONENT HRD3"/>
    <property type="match status" value="1"/>
</dbReference>
<dbReference type="InterPro" id="IPR011990">
    <property type="entry name" value="TPR-like_helical_dom_sf"/>
</dbReference>
<evidence type="ECO:0000313" key="3">
    <source>
        <dbReference type="Proteomes" id="UP000322981"/>
    </source>
</evidence>